<reference evidence="5" key="1">
    <citation type="submission" date="2025-05" db="UniProtKB">
        <authorList>
            <consortium name="RefSeq"/>
        </authorList>
    </citation>
    <scope>NUCLEOTIDE SEQUENCE [LARGE SCALE GENOMIC DNA]</scope>
</reference>
<comment type="similarity">
    <text evidence="1 4">Belongs to the plant dirigent protein family.</text>
</comment>
<dbReference type="Proteomes" id="UP000827889">
    <property type="component" value="Chromosome 1"/>
</dbReference>
<keyword evidence="3 4" id="KW-0964">Secreted</keyword>
<evidence type="ECO:0000313" key="5">
    <source>
        <dbReference type="Proteomes" id="UP000827889"/>
    </source>
</evidence>
<protein>
    <recommendedName>
        <fullName evidence="4">Dirigent protein</fullName>
    </recommendedName>
</protein>
<comment type="subunit">
    <text evidence="2 4">Homodimer.</text>
</comment>
<dbReference type="InterPro" id="IPR044859">
    <property type="entry name" value="Allene_oxi_cyc_Dirigent"/>
</dbReference>
<dbReference type="PANTHER" id="PTHR21495">
    <property type="entry name" value="NUCLEOPORIN-RELATED"/>
    <property type="match status" value="1"/>
</dbReference>
<keyword evidence="4" id="KW-0052">Apoplast</keyword>
<name>A0ABM3H9W3_9MYRT</name>
<comment type="subcellular location">
    <subcellularLocation>
        <location evidence="4">Secreted</location>
        <location evidence="4">Extracellular space</location>
        <location evidence="4">Apoplast</location>
    </subcellularLocation>
</comment>
<evidence type="ECO:0000256" key="4">
    <source>
        <dbReference type="RuleBase" id="RU363099"/>
    </source>
</evidence>
<dbReference type="RefSeq" id="XP_048133385.1">
    <property type="nucleotide sequence ID" value="XM_048277428.1"/>
</dbReference>
<dbReference type="Pfam" id="PF03018">
    <property type="entry name" value="Dirigent"/>
    <property type="match status" value="1"/>
</dbReference>
<sequence>MVERGLPLASGFATALDPSLMGLNLRKEKLSHFRFYWHDVMSGPHPSSITVVPPPSNASATFFGLINMIDNPLTVCPDPGSELVGRAQGLYSSASQEEVGLLMVMNFAFVSGKYNGSSITVLGRNPVFQKVREMPVIGGCGLLRFARGYAQATTHTFDPKTGNAIVELLSCEYELRVSFSVACTVYLPREKLEGEAEGAAFGLVLASSAEEATAVVVRLVTAVVVAERTVLLGVSLALRSPGEGGESHFQFASSKLWASVFSQRLLRLQKEEGGLSVRTELAFGLPSMISPAVEIQLRRAQMMPSQAEGCGGGGG</sequence>
<accession>A0ABM3H9W3</accession>
<gene>
    <name evidence="6" type="primary">LOC115727446</name>
</gene>
<proteinExistence type="inferred from homology"/>
<evidence type="ECO:0000256" key="1">
    <source>
        <dbReference type="ARBA" id="ARBA00010746"/>
    </source>
</evidence>
<evidence type="ECO:0000256" key="3">
    <source>
        <dbReference type="ARBA" id="ARBA00022525"/>
    </source>
</evidence>
<keyword evidence="5" id="KW-1185">Reference proteome</keyword>
<evidence type="ECO:0000256" key="2">
    <source>
        <dbReference type="ARBA" id="ARBA00011738"/>
    </source>
</evidence>
<evidence type="ECO:0000313" key="6">
    <source>
        <dbReference type="RefSeq" id="XP_048133385.1"/>
    </source>
</evidence>
<dbReference type="InterPro" id="IPR004265">
    <property type="entry name" value="Dirigent"/>
</dbReference>
<comment type="function">
    <text evidence="4">Dirigent proteins impart stereoselectivity on the phenoxy radical-coupling reaction, yielding optically active lignans from two molecules of coniferyl alcohol in the biosynthesis of lignans, flavonolignans, and alkaloids and thus plays a central role in plant secondary metabolism.</text>
</comment>
<dbReference type="Gene3D" id="2.40.480.10">
    <property type="entry name" value="Allene oxide cyclase-like"/>
    <property type="match status" value="1"/>
</dbReference>
<dbReference type="GeneID" id="115727446"/>
<organism evidence="5 6">
    <name type="scientific">Rhodamnia argentea</name>
    <dbReference type="NCBI Taxonomy" id="178133"/>
    <lineage>
        <taxon>Eukaryota</taxon>
        <taxon>Viridiplantae</taxon>
        <taxon>Streptophyta</taxon>
        <taxon>Embryophyta</taxon>
        <taxon>Tracheophyta</taxon>
        <taxon>Spermatophyta</taxon>
        <taxon>Magnoliopsida</taxon>
        <taxon>eudicotyledons</taxon>
        <taxon>Gunneridae</taxon>
        <taxon>Pentapetalae</taxon>
        <taxon>rosids</taxon>
        <taxon>malvids</taxon>
        <taxon>Myrtales</taxon>
        <taxon>Myrtaceae</taxon>
        <taxon>Myrtoideae</taxon>
        <taxon>Myrteae</taxon>
        <taxon>Australasian group</taxon>
        <taxon>Rhodamnia</taxon>
    </lineage>
</organism>
<reference evidence="6" key="2">
    <citation type="submission" date="2025-08" db="UniProtKB">
        <authorList>
            <consortium name="RefSeq"/>
        </authorList>
    </citation>
    <scope>IDENTIFICATION</scope>
    <source>
        <tissue evidence="6">Leaf</tissue>
    </source>
</reference>